<protein>
    <recommendedName>
        <fullName evidence="2">SCAN domain-containing protein</fullName>
    </recommendedName>
</protein>
<accession>A0A0H5QTS7</accession>
<dbReference type="InterPro" id="IPR057560">
    <property type="entry name" value="Znf_SCAND3"/>
</dbReference>
<feature type="domain" description="SCAN" evidence="2">
    <location>
        <begin position="36"/>
        <end position="70"/>
    </location>
</feature>
<dbReference type="AlphaFoldDB" id="A0A0H5QTS7"/>
<feature type="non-terminal residue" evidence="3">
    <location>
        <position position="1"/>
    </location>
</feature>
<evidence type="ECO:0000313" key="3">
    <source>
        <dbReference type="EMBL" id="CRZ05280.1"/>
    </source>
</evidence>
<sequence>EIVSGSSFAALLVSLVACCLDVIDMNTCAGCNGSISGHHRCPGSQRFMHPFCGKPFEMDAEGYGQRIWCSKSGVCLLGKHERAPSSESDLEWDSNSDTMTASGEEIVPVSCAAADCSQPRSKLSSEQRL</sequence>
<dbReference type="Pfam" id="PF23663">
    <property type="entry name" value="Znf_SCAND3"/>
    <property type="match status" value="1"/>
</dbReference>
<name>A0A0H5QTS7_9EUKA</name>
<proteinExistence type="predicted"/>
<organism evidence="3">
    <name type="scientific">Spongospora subterranea</name>
    <dbReference type="NCBI Taxonomy" id="70186"/>
    <lineage>
        <taxon>Eukaryota</taxon>
        <taxon>Sar</taxon>
        <taxon>Rhizaria</taxon>
        <taxon>Endomyxa</taxon>
        <taxon>Phytomyxea</taxon>
        <taxon>Plasmodiophorida</taxon>
        <taxon>Plasmodiophoridae</taxon>
        <taxon>Spongospora</taxon>
    </lineage>
</organism>
<feature type="signal peptide" evidence="1">
    <location>
        <begin position="1"/>
        <end position="25"/>
    </location>
</feature>
<evidence type="ECO:0000256" key="1">
    <source>
        <dbReference type="SAM" id="SignalP"/>
    </source>
</evidence>
<evidence type="ECO:0000259" key="2">
    <source>
        <dbReference type="Pfam" id="PF23663"/>
    </source>
</evidence>
<dbReference type="EMBL" id="HACM01004838">
    <property type="protein sequence ID" value="CRZ05280.1"/>
    <property type="molecule type" value="Transcribed_RNA"/>
</dbReference>
<reference evidence="3" key="1">
    <citation type="submission" date="2015-04" db="EMBL/GenBank/DDBJ databases">
        <title>The genome sequence of the plant pathogenic Rhizarian Plasmodiophora brassicae reveals insights in its biotrophic life cycle and the origin of chitin synthesis.</title>
        <authorList>
            <person name="Schwelm A."/>
            <person name="Fogelqvist J."/>
            <person name="Knaust A."/>
            <person name="Julke S."/>
            <person name="Lilja T."/>
            <person name="Dhandapani V."/>
            <person name="Bonilla-Rosso G."/>
            <person name="Karlsson M."/>
            <person name="Shevchenko A."/>
            <person name="Choi S.R."/>
            <person name="Kim H.G."/>
            <person name="Park J.Y."/>
            <person name="Lim Y.P."/>
            <person name="Ludwig-Muller J."/>
            <person name="Dixelius C."/>
        </authorList>
    </citation>
    <scope>NUCLEOTIDE SEQUENCE</scope>
    <source>
        <tissue evidence="3">Potato root galls</tissue>
    </source>
</reference>
<feature type="chain" id="PRO_5005222959" description="SCAN domain-containing protein" evidence="1">
    <location>
        <begin position="26"/>
        <end position="129"/>
    </location>
</feature>
<keyword evidence="1" id="KW-0732">Signal</keyword>